<gene>
    <name evidence="2" type="ORF">MMEN_LOCUS13170</name>
</gene>
<dbReference type="AlphaFoldDB" id="A0A8S4B554"/>
<dbReference type="EMBL" id="CAJRST010014446">
    <property type="protein sequence ID" value="CAG5929549.1"/>
    <property type="molecule type" value="Genomic_DNA"/>
</dbReference>
<name>A0A8S4B554_9TELE</name>
<evidence type="ECO:0000313" key="3">
    <source>
        <dbReference type="Proteomes" id="UP000677803"/>
    </source>
</evidence>
<protein>
    <submittedName>
        <fullName evidence="2">(Atlantic silverside) hypothetical protein</fullName>
    </submittedName>
</protein>
<proteinExistence type="predicted"/>
<evidence type="ECO:0000313" key="2">
    <source>
        <dbReference type="EMBL" id="CAG5929549.1"/>
    </source>
</evidence>
<sequence>MQAVNSDSWIPLGERSLEEFAQNMAAGIIQSFQNQLEKLEPGQPGPDEGRGVLAEALASAVIETALREVSGVHAWGSDSSVLALKSHRQKAEKLYFVDKSGEDEGGDLLDSVQEIQTGAEVQGYHPPLSQSGLTIAGSLDYPDAPPTTPLLPELERSRHSFARKLKGGLAKVFLPSPPPPTPKDREDHSDGTTADPHLELMELLVHSLTTDDLAGDGSDVASQPRAGMEAFAEALSWDILDWALTVKTRDTIADQSDVHRLAQQLAETIISSSLDKAKMLD</sequence>
<organism evidence="2 3">
    <name type="scientific">Menidia menidia</name>
    <name type="common">Atlantic silverside</name>
    <dbReference type="NCBI Taxonomy" id="238744"/>
    <lineage>
        <taxon>Eukaryota</taxon>
        <taxon>Metazoa</taxon>
        <taxon>Chordata</taxon>
        <taxon>Craniata</taxon>
        <taxon>Vertebrata</taxon>
        <taxon>Euteleostomi</taxon>
        <taxon>Actinopterygii</taxon>
        <taxon>Neopterygii</taxon>
        <taxon>Teleostei</taxon>
        <taxon>Neoteleostei</taxon>
        <taxon>Acanthomorphata</taxon>
        <taxon>Ovalentaria</taxon>
        <taxon>Atherinomorphae</taxon>
        <taxon>Atheriniformes</taxon>
        <taxon>Atherinopsidae</taxon>
        <taxon>Menidiinae</taxon>
        <taxon>Menidia</taxon>
    </lineage>
</organism>
<keyword evidence="3" id="KW-1185">Reference proteome</keyword>
<feature type="compositionally biased region" description="Basic and acidic residues" evidence="1">
    <location>
        <begin position="182"/>
        <end position="194"/>
    </location>
</feature>
<reference evidence="2" key="1">
    <citation type="submission" date="2021-05" db="EMBL/GenBank/DDBJ databases">
        <authorList>
            <person name="Tigano A."/>
        </authorList>
    </citation>
    <scope>NUCLEOTIDE SEQUENCE</scope>
</reference>
<comment type="caution">
    <text evidence="2">The sequence shown here is derived from an EMBL/GenBank/DDBJ whole genome shotgun (WGS) entry which is preliminary data.</text>
</comment>
<dbReference type="OrthoDB" id="9938511at2759"/>
<evidence type="ECO:0000256" key="1">
    <source>
        <dbReference type="SAM" id="MobiDB-lite"/>
    </source>
</evidence>
<accession>A0A8S4B554</accession>
<feature type="region of interest" description="Disordered" evidence="1">
    <location>
        <begin position="171"/>
        <end position="194"/>
    </location>
</feature>
<dbReference type="Proteomes" id="UP000677803">
    <property type="component" value="Unassembled WGS sequence"/>
</dbReference>